<dbReference type="SUPFAM" id="SSF50475">
    <property type="entry name" value="FMN-binding split barrel"/>
    <property type="match status" value="1"/>
</dbReference>
<dbReference type="NCBIfam" id="TIGR04025">
    <property type="entry name" value="PPOX_FMN_DR2398"/>
    <property type="match status" value="1"/>
</dbReference>
<comment type="caution">
    <text evidence="3">The sequence shown here is derived from an EMBL/GenBank/DDBJ whole genome shotgun (WGS) entry which is preliminary data.</text>
</comment>
<dbReference type="InterPro" id="IPR011576">
    <property type="entry name" value="Pyridox_Oxase_N"/>
</dbReference>
<feature type="region of interest" description="Disordered" evidence="1">
    <location>
        <begin position="174"/>
        <end position="199"/>
    </location>
</feature>
<accession>A0ABU1HH48</accession>
<organism evidence="3 4">
    <name type="scientific">Franzmannia qiaohouensis</name>
    <dbReference type="NCBI Taxonomy" id="1329370"/>
    <lineage>
        <taxon>Bacteria</taxon>
        <taxon>Pseudomonadati</taxon>
        <taxon>Pseudomonadota</taxon>
        <taxon>Gammaproteobacteria</taxon>
        <taxon>Oceanospirillales</taxon>
        <taxon>Halomonadaceae</taxon>
        <taxon>Franzmannia</taxon>
    </lineage>
</organism>
<dbReference type="Pfam" id="PF01243">
    <property type="entry name" value="PNPOx_N"/>
    <property type="match status" value="1"/>
</dbReference>
<gene>
    <name evidence="3" type="ORF">QC821_16165</name>
</gene>
<evidence type="ECO:0000313" key="3">
    <source>
        <dbReference type="EMBL" id="MDR5906815.1"/>
    </source>
</evidence>
<dbReference type="Gene3D" id="2.30.110.10">
    <property type="entry name" value="Electron Transport, Fmn-binding Protein, Chain A"/>
    <property type="match status" value="1"/>
</dbReference>
<dbReference type="PANTHER" id="PTHR42815:SF2">
    <property type="entry name" value="FAD-BINDING, PUTATIVE (AFU_ORTHOLOGUE AFUA_6G07600)-RELATED"/>
    <property type="match status" value="1"/>
</dbReference>
<dbReference type="EMBL" id="JARWAM010000012">
    <property type="protein sequence ID" value="MDR5906815.1"/>
    <property type="molecule type" value="Genomic_DNA"/>
</dbReference>
<protein>
    <submittedName>
        <fullName evidence="3">Pyridoxamine 5'-phosphate oxidase family protein</fullName>
    </submittedName>
</protein>
<dbReference type="RefSeq" id="WP_076747399.1">
    <property type="nucleotide sequence ID" value="NZ_JARWAM010000012.1"/>
</dbReference>
<evidence type="ECO:0000256" key="1">
    <source>
        <dbReference type="SAM" id="MobiDB-lite"/>
    </source>
</evidence>
<dbReference type="InterPro" id="IPR024029">
    <property type="entry name" value="Pyridox_Oxase_FMN-dep"/>
</dbReference>
<proteinExistence type="predicted"/>
<name>A0ABU1HH48_9GAMM</name>
<sequence>MIRSIEELRALYPPAKPRALQKQLSHLDQHCRRFIALSPFVVLASGDGAQQDASPRGGAPGFVKVVDDTTLLIPDSPGNNRLDSLSNIIASGRLGLLFLIPGVDESLRINGAAEVSVDEALLAQLTDERRTPRVVIRVTVEEAYLHCAKALMRSRLWADDSRRERAVLPSMGKMIQDQTGGSGEPESQAAMLARYRDEL</sequence>
<dbReference type="InterPro" id="IPR012349">
    <property type="entry name" value="Split_barrel_FMN-bd"/>
</dbReference>
<dbReference type="Proteomes" id="UP001251374">
    <property type="component" value="Unassembled WGS sequence"/>
</dbReference>
<feature type="domain" description="Pyridoxamine 5'-phosphate oxidase N-terminal" evidence="2">
    <location>
        <begin position="27"/>
        <end position="147"/>
    </location>
</feature>
<evidence type="ECO:0000259" key="2">
    <source>
        <dbReference type="Pfam" id="PF01243"/>
    </source>
</evidence>
<keyword evidence="4" id="KW-1185">Reference proteome</keyword>
<reference evidence="3 4" key="1">
    <citation type="submission" date="2023-04" db="EMBL/GenBank/DDBJ databases">
        <title>A long-awaited taxogenomic arrangement of the family Halomonadaceae.</title>
        <authorList>
            <person name="De La Haba R."/>
            <person name="Chuvochina M."/>
            <person name="Wittouck S."/>
            <person name="Arahal D.R."/>
            <person name="Sanchez-Porro C."/>
            <person name="Hugenholtz P."/>
            <person name="Ventosa A."/>
        </authorList>
    </citation>
    <scope>NUCLEOTIDE SEQUENCE [LARGE SCALE GENOMIC DNA]</scope>
    <source>
        <strain evidence="3 4">DSM 26770</strain>
    </source>
</reference>
<dbReference type="PANTHER" id="PTHR42815">
    <property type="entry name" value="FAD-BINDING, PUTATIVE (AFU_ORTHOLOGUE AFUA_6G07600)-RELATED"/>
    <property type="match status" value="1"/>
</dbReference>
<evidence type="ECO:0000313" key="4">
    <source>
        <dbReference type="Proteomes" id="UP001251374"/>
    </source>
</evidence>